<dbReference type="NCBIfam" id="TIGR03696">
    <property type="entry name" value="Rhs_assc_core"/>
    <property type="match status" value="1"/>
</dbReference>
<dbReference type="Gene3D" id="2.180.10.10">
    <property type="entry name" value="RHS repeat-associated core"/>
    <property type="match status" value="1"/>
</dbReference>
<comment type="caution">
    <text evidence="1">The sequence shown here is derived from an EMBL/GenBank/DDBJ whole genome shotgun (WGS) entry which is preliminary data.</text>
</comment>
<dbReference type="Proteomes" id="UP000576082">
    <property type="component" value="Unassembled WGS sequence"/>
</dbReference>
<organism evidence="1 2">
    <name type="scientific">Flammeovirga aprica JL-4</name>
    <dbReference type="NCBI Taxonomy" id="694437"/>
    <lineage>
        <taxon>Bacteria</taxon>
        <taxon>Pseudomonadati</taxon>
        <taxon>Bacteroidota</taxon>
        <taxon>Cytophagia</taxon>
        <taxon>Cytophagales</taxon>
        <taxon>Flammeovirgaceae</taxon>
        <taxon>Flammeovirga</taxon>
    </lineage>
</organism>
<accession>A0A7X9S1J5</accession>
<proteinExistence type="predicted"/>
<sequence length="363" mass="41534">MPLISLQVRFYDENDQIITKERSFISKADQRQQLQLPLTAPENTAYMKIGIFNQSEEVNAYFDNLKVTFNDYIVQENHYYPFGMNMVGIEKEGTPDHKFQYNGKEKQEEIGFYDYGARHYDASLGRWFVVDPLADVQKQIHLSPYAYSNNNPIRYNDPTGMIWEDPKKARRLQKRINKVIVRNVNKLARINKKINTGKVSSRKQSKFKMKITEINDENELLKTAISDIDQIAKAPETFRLTGPDSDNGKHGVVKGSNGVINIEGSNDGLHIHEIRHVVQSLKSGGLRFKGNKLLNAANIKSPYYKAETRNNEVNAYRTQYAFDGSFPVSGTGSLKDINETTLLRIEGVNKNGEKVKIYKNLED</sequence>
<name>A0A7X9S1J5_9BACT</name>
<gene>
    <name evidence="1" type="ORF">HHU12_31680</name>
</gene>
<dbReference type="InterPro" id="IPR022385">
    <property type="entry name" value="Rhs_assc_core"/>
</dbReference>
<reference evidence="1 2" key="1">
    <citation type="submission" date="2020-04" db="EMBL/GenBank/DDBJ databases">
        <title>Flammeovirga sp. SR4, a novel species isolated from seawater.</title>
        <authorList>
            <person name="Wang X."/>
        </authorList>
    </citation>
    <scope>NUCLEOTIDE SEQUENCE [LARGE SCALE GENOMIC DNA]</scope>
    <source>
        <strain evidence="1 2">ATCC 23126</strain>
    </source>
</reference>
<dbReference type="EMBL" id="JABANE010000177">
    <property type="protein sequence ID" value="NME72564.1"/>
    <property type="molecule type" value="Genomic_DNA"/>
</dbReference>
<evidence type="ECO:0000313" key="2">
    <source>
        <dbReference type="Proteomes" id="UP000576082"/>
    </source>
</evidence>
<evidence type="ECO:0000313" key="1">
    <source>
        <dbReference type="EMBL" id="NME72564.1"/>
    </source>
</evidence>
<dbReference type="PANTHER" id="PTHR32305:SF15">
    <property type="entry name" value="PROTEIN RHSA-RELATED"/>
    <property type="match status" value="1"/>
</dbReference>
<dbReference type="AlphaFoldDB" id="A0A7X9S1J5"/>
<protein>
    <submittedName>
        <fullName evidence="1">RHS repeat-associated core domain-containing protein</fullName>
    </submittedName>
</protein>
<dbReference type="RefSeq" id="WP_169660751.1">
    <property type="nucleotide sequence ID" value="NZ_JABANE010000177.1"/>
</dbReference>
<dbReference type="PANTHER" id="PTHR32305">
    <property type="match status" value="1"/>
</dbReference>
<keyword evidence="2" id="KW-1185">Reference proteome</keyword>
<dbReference type="InterPro" id="IPR050708">
    <property type="entry name" value="T6SS_VgrG/RHS"/>
</dbReference>